<dbReference type="InterPro" id="IPR043917">
    <property type="entry name" value="DUF5753"/>
</dbReference>
<reference evidence="3" key="1">
    <citation type="submission" date="2023-07" db="EMBL/GenBank/DDBJ databases">
        <title>30 novel species of actinomycetes from the DSMZ collection.</title>
        <authorList>
            <person name="Nouioui I."/>
        </authorList>
    </citation>
    <scope>NUCLEOTIDE SEQUENCE [LARGE SCALE GENOMIC DNA]</scope>
    <source>
        <strain evidence="3">DSM 44917</strain>
    </source>
</reference>
<evidence type="ECO:0000313" key="3">
    <source>
        <dbReference type="Proteomes" id="UP001183388"/>
    </source>
</evidence>
<evidence type="ECO:0000259" key="1">
    <source>
        <dbReference type="PROSITE" id="PS50943"/>
    </source>
</evidence>
<gene>
    <name evidence="2" type="ORF">RM780_21850</name>
</gene>
<dbReference type="RefSeq" id="WP_311632547.1">
    <property type="nucleotide sequence ID" value="NZ_JAVREN010000041.1"/>
</dbReference>
<evidence type="ECO:0000313" key="2">
    <source>
        <dbReference type="EMBL" id="MDT0309581.1"/>
    </source>
</evidence>
<dbReference type="InterPro" id="IPR001387">
    <property type="entry name" value="Cro/C1-type_HTH"/>
</dbReference>
<dbReference type="Gene3D" id="1.10.260.40">
    <property type="entry name" value="lambda repressor-like DNA-binding domains"/>
    <property type="match status" value="1"/>
</dbReference>
<dbReference type="Proteomes" id="UP001183388">
    <property type="component" value="Unassembled WGS sequence"/>
</dbReference>
<keyword evidence="3" id="KW-1185">Reference proteome</keyword>
<sequence>MAEELPSALRLTFGKQCRLLRDSLHLSREQVGDSCGVSASMVGAVERAERIPDSQLIKSLDRALKANGLLASAIEGMSVEKYRTFFRDFVVLERQCFLLNAYAPLAIPGLLQTRDYARAIFRMSTAGLTDEQVEKEVEARIERQQVFQRDPRPLLTFVIEQSVLERPIGGREVMREQLEHLLFCARLHFVTVQIMPTARPEHAGLNGYMSLVTTKEHRHVAYLEFPGGSQLISERKRVATLDERYGMLRAQALSPEESAELIEKSMGAL</sequence>
<dbReference type="Pfam" id="PF19054">
    <property type="entry name" value="DUF5753"/>
    <property type="match status" value="1"/>
</dbReference>
<dbReference type="PROSITE" id="PS50943">
    <property type="entry name" value="HTH_CROC1"/>
    <property type="match status" value="1"/>
</dbReference>
<dbReference type="InterPro" id="IPR010982">
    <property type="entry name" value="Lambda_DNA-bd_dom_sf"/>
</dbReference>
<accession>A0ABU2LDL5</accession>
<name>A0ABU2LDL5_9ACTN</name>
<feature type="domain" description="HTH cro/C1-type" evidence="1">
    <location>
        <begin position="18"/>
        <end position="69"/>
    </location>
</feature>
<dbReference type="Pfam" id="PF13560">
    <property type="entry name" value="HTH_31"/>
    <property type="match status" value="1"/>
</dbReference>
<organism evidence="2 3">
    <name type="scientific">Streptomyces boetiae</name>
    <dbReference type="NCBI Taxonomy" id="3075541"/>
    <lineage>
        <taxon>Bacteria</taxon>
        <taxon>Bacillati</taxon>
        <taxon>Actinomycetota</taxon>
        <taxon>Actinomycetes</taxon>
        <taxon>Kitasatosporales</taxon>
        <taxon>Streptomycetaceae</taxon>
        <taxon>Streptomyces</taxon>
    </lineage>
</organism>
<dbReference type="SUPFAM" id="SSF47413">
    <property type="entry name" value="lambda repressor-like DNA-binding domains"/>
    <property type="match status" value="1"/>
</dbReference>
<protein>
    <submittedName>
        <fullName evidence="2">Helix-turn-helix transcriptional regulator</fullName>
    </submittedName>
</protein>
<dbReference type="EMBL" id="JAVREN010000041">
    <property type="protein sequence ID" value="MDT0309581.1"/>
    <property type="molecule type" value="Genomic_DNA"/>
</dbReference>
<comment type="caution">
    <text evidence="2">The sequence shown here is derived from an EMBL/GenBank/DDBJ whole genome shotgun (WGS) entry which is preliminary data.</text>
</comment>
<proteinExistence type="predicted"/>
<dbReference type="SMART" id="SM00530">
    <property type="entry name" value="HTH_XRE"/>
    <property type="match status" value="1"/>
</dbReference>